<accession>A0A7N8XFL5</accession>
<dbReference type="Pfam" id="PF07690">
    <property type="entry name" value="MFS_1"/>
    <property type="match status" value="1"/>
</dbReference>
<dbReference type="FunFam" id="1.20.1250.20:FF:000193">
    <property type="entry name" value="Solute carrier family 45 member 3"/>
    <property type="match status" value="1"/>
</dbReference>
<evidence type="ECO:0000256" key="5">
    <source>
        <dbReference type="ARBA" id="ARBA00023136"/>
    </source>
</evidence>
<dbReference type="AlphaFoldDB" id="A0A7N8XFL5"/>
<organism evidence="8 9">
    <name type="scientific">Mastacembelus armatus</name>
    <name type="common">zig-zag eel</name>
    <dbReference type="NCBI Taxonomy" id="205130"/>
    <lineage>
        <taxon>Eukaryota</taxon>
        <taxon>Metazoa</taxon>
        <taxon>Chordata</taxon>
        <taxon>Craniata</taxon>
        <taxon>Vertebrata</taxon>
        <taxon>Euteleostomi</taxon>
        <taxon>Actinopterygii</taxon>
        <taxon>Neopterygii</taxon>
        <taxon>Teleostei</taxon>
        <taxon>Neoteleostei</taxon>
        <taxon>Acanthomorphata</taxon>
        <taxon>Anabantaria</taxon>
        <taxon>Synbranchiformes</taxon>
        <taxon>Mastacembelidae</taxon>
        <taxon>Mastacembelus</taxon>
    </lineage>
</organism>
<dbReference type="Ensembl" id="ENSMAMT00000040562.1">
    <property type="protein sequence ID" value="ENSMAMP00000051718.1"/>
    <property type="gene ID" value="ENSMAMG00000017428.2"/>
</dbReference>
<evidence type="ECO:0000256" key="1">
    <source>
        <dbReference type="ARBA" id="ARBA00004141"/>
    </source>
</evidence>
<dbReference type="PANTHER" id="PTHR19432:SF35">
    <property type="entry name" value="SOLUTE CARRIER FAMILY 45 MEMBER 3 ISOFORM X1"/>
    <property type="match status" value="1"/>
</dbReference>
<feature type="transmembrane region" description="Helical" evidence="7">
    <location>
        <begin position="489"/>
        <end position="512"/>
    </location>
</feature>
<feature type="transmembrane region" description="Helical" evidence="7">
    <location>
        <begin position="292"/>
        <end position="314"/>
    </location>
</feature>
<proteinExistence type="inferred from homology"/>
<evidence type="ECO:0000313" key="9">
    <source>
        <dbReference type="Proteomes" id="UP000261640"/>
    </source>
</evidence>
<comment type="similarity">
    <text evidence="6">Belongs to the glycoside-pentoside-hexuronide (GPH) cation symporter transporter (TC 2.A.2) family.</text>
</comment>
<feature type="transmembrane region" description="Helical" evidence="7">
    <location>
        <begin position="180"/>
        <end position="203"/>
    </location>
</feature>
<keyword evidence="3 7" id="KW-0812">Transmembrane</keyword>
<feature type="transmembrane region" description="Helical" evidence="7">
    <location>
        <begin position="334"/>
        <end position="354"/>
    </location>
</feature>
<dbReference type="SUPFAM" id="SSF103473">
    <property type="entry name" value="MFS general substrate transporter"/>
    <property type="match status" value="1"/>
</dbReference>
<dbReference type="GeneTree" id="ENSGT00950000182914"/>
<feature type="transmembrane region" description="Helical" evidence="7">
    <location>
        <begin position="44"/>
        <end position="67"/>
    </location>
</feature>
<dbReference type="Proteomes" id="UP000261640">
    <property type="component" value="Unplaced"/>
</dbReference>
<evidence type="ECO:0000256" key="7">
    <source>
        <dbReference type="SAM" id="Phobius"/>
    </source>
</evidence>
<feature type="transmembrane region" description="Helical" evidence="7">
    <location>
        <begin position="109"/>
        <end position="130"/>
    </location>
</feature>
<dbReference type="PANTHER" id="PTHR19432">
    <property type="entry name" value="SUGAR TRANSPORTER"/>
    <property type="match status" value="1"/>
</dbReference>
<dbReference type="FunFam" id="1.20.1250.20:FF:000230">
    <property type="entry name" value="Solute carrier family 45 member 3"/>
    <property type="match status" value="1"/>
</dbReference>
<reference evidence="8" key="1">
    <citation type="submission" date="2025-08" db="UniProtKB">
        <authorList>
            <consortium name="Ensembl"/>
        </authorList>
    </citation>
    <scope>IDENTIFICATION</scope>
</reference>
<evidence type="ECO:0000256" key="4">
    <source>
        <dbReference type="ARBA" id="ARBA00022989"/>
    </source>
</evidence>
<dbReference type="GO" id="GO:0016020">
    <property type="term" value="C:membrane"/>
    <property type="evidence" value="ECO:0007669"/>
    <property type="project" value="UniProtKB-SubCell"/>
</dbReference>
<sequence length="519" mass="57085">MPGWRSQWRLILLNSLTCGLEICVAAGITYVPPLLLEAGVEERYMTMVLGIGPVLGLLFIPLIGSASDHCNSSYGRRRPFIWLLSLGVLLALLIIPHADILAARLAWKFTPVGFLIFGVGLLDFCGQVCFTPLEALLSDLYRDEEDCGQAFAMFSFMVSLGGCVGYLLPALDWSRGLLSVYLGGQAECLFSLLIIIFVSSVLITMKVSEEPPFASSGLVGSGSLLESGAGLMEASQCGMPRSCCYLLKCKLRLLKSGPLLCLLRTCWSMTPTIYRSYCHVPWVMRQLCVAQLCSWMAVMSFMLFYTDFVGEGLYEGVPSALPGSESRQRYDEGIRMGSLGLFLQCATSTFFSLVMSRLVRRFGSQWVYLSSMVSFTVSALVICLSKSVFLVTVMAALTGYAYATLQTLPYTLTCHYHKEKEVSTDLSTYLHSQDSFFHSSSGTKQDVAESGYEKRGVGLDFALLDSTFLLSQVFPTLFMGMIVQFTQSVTAYIACSAIFGAVAIYLASQIVFDQKDLRN</sequence>
<feature type="transmembrane region" description="Helical" evidence="7">
    <location>
        <begin position="79"/>
        <end position="97"/>
    </location>
</feature>
<keyword evidence="5 7" id="KW-0472">Membrane</keyword>
<protein>
    <submittedName>
        <fullName evidence="8">Zgc:77158</fullName>
    </submittedName>
</protein>
<dbReference type="InterPro" id="IPR036259">
    <property type="entry name" value="MFS_trans_sf"/>
</dbReference>
<keyword evidence="2" id="KW-0813">Transport</keyword>
<dbReference type="GO" id="GO:0008506">
    <property type="term" value="F:sucrose:proton symporter activity"/>
    <property type="evidence" value="ECO:0007669"/>
    <property type="project" value="TreeGrafter"/>
</dbReference>
<feature type="transmembrane region" description="Helical" evidence="7">
    <location>
        <begin position="12"/>
        <end position="32"/>
    </location>
</feature>
<evidence type="ECO:0000256" key="3">
    <source>
        <dbReference type="ARBA" id="ARBA00022692"/>
    </source>
</evidence>
<dbReference type="CDD" id="cd17313">
    <property type="entry name" value="MFS_SLC45_SUC"/>
    <property type="match status" value="1"/>
</dbReference>
<keyword evidence="9" id="KW-1185">Reference proteome</keyword>
<dbReference type="Gene3D" id="1.20.1250.20">
    <property type="entry name" value="MFS general substrate transporter like domains"/>
    <property type="match status" value="1"/>
</dbReference>
<comment type="subcellular location">
    <subcellularLocation>
        <location evidence="1">Membrane</location>
        <topology evidence="1">Multi-pass membrane protein</topology>
    </subcellularLocation>
</comment>
<feature type="transmembrane region" description="Helical" evidence="7">
    <location>
        <begin position="366"/>
        <end position="382"/>
    </location>
</feature>
<name>A0A7N8XFL5_9TELE</name>
<evidence type="ECO:0000256" key="6">
    <source>
        <dbReference type="ARBA" id="ARBA00038193"/>
    </source>
</evidence>
<dbReference type="Gene3D" id="1.20.1720.10">
    <property type="entry name" value="Multidrug resistance protein D"/>
    <property type="match status" value="1"/>
</dbReference>
<keyword evidence="4 7" id="KW-1133">Transmembrane helix</keyword>
<reference evidence="8" key="2">
    <citation type="submission" date="2025-09" db="UniProtKB">
        <authorList>
            <consortium name="Ensembl"/>
        </authorList>
    </citation>
    <scope>IDENTIFICATION</scope>
</reference>
<feature type="transmembrane region" description="Helical" evidence="7">
    <location>
        <begin position="150"/>
        <end position="168"/>
    </location>
</feature>
<feature type="transmembrane region" description="Helical" evidence="7">
    <location>
        <begin position="388"/>
        <end position="405"/>
    </location>
</feature>
<dbReference type="InterPro" id="IPR011701">
    <property type="entry name" value="MFS"/>
</dbReference>
<evidence type="ECO:0000256" key="2">
    <source>
        <dbReference type="ARBA" id="ARBA00022448"/>
    </source>
</evidence>
<evidence type="ECO:0000313" key="8">
    <source>
        <dbReference type="Ensembl" id="ENSMAMP00000051718.1"/>
    </source>
</evidence>